<dbReference type="Proteomes" id="UP001497644">
    <property type="component" value="Chromosome 7"/>
</dbReference>
<accession>A0AAV2P4Q7</accession>
<reference evidence="2" key="1">
    <citation type="submission" date="2024-04" db="EMBL/GenBank/DDBJ databases">
        <authorList>
            <consortium name="Molecular Ecology Group"/>
        </authorList>
    </citation>
    <scope>NUCLEOTIDE SEQUENCE</scope>
</reference>
<sequence>MTRAVLVAILILFSISSVNFVDSLIQDNFGKFLGTFTAVKQVKIPELLNQLCSQSQGSNTTLRRDACYGCFFRASILPQGFSMLAAMSTCADDYLNNTNYGHCQAYLRNATSMPNTRSPMLIYCSFLECIRQVNKNSLLRECVDEAARMLPNFNYANYTNMQLAQLFVNTTACVLAKTRCSYMNPVTGELQDDDIVNKLHLPSLNAILVNTDYDINIVQLPFRHGSVDVCTKYRNVHQATWPSVVC</sequence>
<gene>
    <name evidence="2" type="ORF">LPLAT_LOCUS12523</name>
</gene>
<feature type="chain" id="PRO_5043348737" evidence="1">
    <location>
        <begin position="21"/>
        <end position="246"/>
    </location>
</feature>
<protein>
    <submittedName>
        <fullName evidence="2">Uncharacterized protein</fullName>
    </submittedName>
</protein>
<keyword evidence="1" id="KW-0732">Signal</keyword>
<dbReference type="EMBL" id="OZ034830">
    <property type="protein sequence ID" value="CAL1687292.1"/>
    <property type="molecule type" value="Genomic_DNA"/>
</dbReference>
<keyword evidence="3" id="KW-1185">Reference proteome</keyword>
<evidence type="ECO:0000256" key="1">
    <source>
        <dbReference type="SAM" id="SignalP"/>
    </source>
</evidence>
<dbReference type="AlphaFoldDB" id="A0AAV2P4Q7"/>
<name>A0AAV2P4Q7_9HYME</name>
<evidence type="ECO:0000313" key="2">
    <source>
        <dbReference type="EMBL" id="CAL1687292.1"/>
    </source>
</evidence>
<feature type="signal peptide" evidence="1">
    <location>
        <begin position="1"/>
        <end position="20"/>
    </location>
</feature>
<evidence type="ECO:0000313" key="3">
    <source>
        <dbReference type="Proteomes" id="UP001497644"/>
    </source>
</evidence>
<proteinExistence type="predicted"/>
<organism evidence="2 3">
    <name type="scientific">Lasius platythorax</name>
    <dbReference type="NCBI Taxonomy" id="488582"/>
    <lineage>
        <taxon>Eukaryota</taxon>
        <taxon>Metazoa</taxon>
        <taxon>Ecdysozoa</taxon>
        <taxon>Arthropoda</taxon>
        <taxon>Hexapoda</taxon>
        <taxon>Insecta</taxon>
        <taxon>Pterygota</taxon>
        <taxon>Neoptera</taxon>
        <taxon>Endopterygota</taxon>
        <taxon>Hymenoptera</taxon>
        <taxon>Apocrita</taxon>
        <taxon>Aculeata</taxon>
        <taxon>Formicoidea</taxon>
        <taxon>Formicidae</taxon>
        <taxon>Formicinae</taxon>
        <taxon>Lasius</taxon>
        <taxon>Lasius</taxon>
    </lineage>
</organism>